<evidence type="ECO:0000256" key="8">
    <source>
        <dbReference type="ARBA" id="ARBA00023239"/>
    </source>
</evidence>
<evidence type="ECO:0000256" key="1">
    <source>
        <dbReference type="ARBA" id="ARBA00001928"/>
    </source>
</evidence>
<dbReference type="EMBL" id="GIBP01002384">
    <property type="protein sequence ID" value="NDV31353.1"/>
    <property type="molecule type" value="Transcribed_RNA"/>
</dbReference>
<evidence type="ECO:0000256" key="10">
    <source>
        <dbReference type="ARBA" id="ARBA00023317"/>
    </source>
</evidence>
<keyword evidence="8" id="KW-0456">Lyase</keyword>
<comment type="pathway">
    <text evidence="2">Lipid metabolism.</text>
</comment>
<protein>
    <recommendedName>
        <fullName evidence="3">phosphatidylserine decarboxylase</fullName>
        <ecNumber evidence="3">4.1.1.65</ecNumber>
    </recommendedName>
</protein>
<accession>A0A6B2L2V5</accession>
<dbReference type="GO" id="GO:0006646">
    <property type="term" value="P:phosphatidylethanolamine biosynthetic process"/>
    <property type="evidence" value="ECO:0007669"/>
    <property type="project" value="UniProtKB-UniPathway"/>
</dbReference>
<keyword evidence="4" id="KW-0444">Lipid biosynthesis</keyword>
<organism evidence="13">
    <name type="scientific">Arcella intermedia</name>
    <dbReference type="NCBI Taxonomy" id="1963864"/>
    <lineage>
        <taxon>Eukaryota</taxon>
        <taxon>Amoebozoa</taxon>
        <taxon>Tubulinea</taxon>
        <taxon>Elardia</taxon>
        <taxon>Arcellinida</taxon>
        <taxon>Sphaerothecina</taxon>
        <taxon>Arcellidae</taxon>
        <taxon>Arcella</taxon>
    </lineage>
</organism>
<reference evidence="13" key="1">
    <citation type="journal article" date="2020" name="J. Eukaryot. Microbiol.">
        <title>De novo Sequencing, Assembly and Annotation of the Transcriptome for the Free-Living Testate Amoeba Arcella intermedia.</title>
        <authorList>
            <person name="Ribeiro G.M."/>
            <person name="Porfirio-Sousa A.L."/>
            <person name="Maurer-Alcala X.X."/>
            <person name="Katz L.A."/>
            <person name="Lahr D.J.G."/>
        </authorList>
    </citation>
    <scope>NUCLEOTIDE SEQUENCE</scope>
</reference>
<evidence type="ECO:0000256" key="4">
    <source>
        <dbReference type="ARBA" id="ARBA00022516"/>
    </source>
</evidence>
<dbReference type="PANTHER" id="PTHR10067">
    <property type="entry name" value="PHOSPHATIDYLSERINE DECARBOXYLASE"/>
    <property type="match status" value="1"/>
</dbReference>
<sequence>MHDEDDSNLLNASDMPEYEENHSNYFFWLGALVVLFLAYKKIKAEREYQKQKLTPEELLFEEETLFKIKKLPTGFLSRCWGYLTSICLPYFLQLPVNKLYAYAFSCNLEEAEKEVGEYKSLGDFFCRRLKEGARPLAPDSFLVSPVDGKIVHFGLVDDEFDEMEQIKEVTYSLTEFLGEDSPIVKKIRERRQQRELNYTNHLAYEQEATDFYYCIIYLAPGDYHGYHSPVDWTATQREHFPGHLFPVSYWSVSRIEGLFALNERVVVSGNWKYGEFSYTPVGAYNVGSMDLAFDEELVTNSDHPPEPLKIYSEPVVLNQGDNIGFFHLGSTVVLVFEAPKMVFTKDRGEKVKMGEKLAVKLTPELAHLHKKRIEEETIYMDTLYQRKLKALTSKEMTHEVISFKQERLWEQYRVRNKILKELRQSFYPKVEPDTVEMLKQKKDELRERVAKEKEEP</sequence>
<dbReference type="EC" id="4.1.1.65" evidence="3"/>
<evidence type="ECO:0000256" key="11">
    <source>
        <dbReference type="ARBA" id="ARBA00024326"/>
    </source>
</evidence>
<feature type="transmembrane region" description="Helical" evidence="12">
    <location>
        <begin position="25"/>
        <end position="42"/>
    </location>
</feature>
<keyword evidence="5" id="KW-0210">Decarboxylase</keyword>
<evidence type="ECO:0000256" key="3">
    <source>
        <dbReference type="ARBA" id="ARBA00012243"/>
    </source>
</evidence>
<evidence type="ECO:0000256" key="6">
    <source>
        <dbReference type="ARBA" id="ARBA00023098"/>
    </source>
</evidence>
<dbReference type="Pfam" id="PF02666">
    <property type="entry name" value="PS_Dcarbxylase"/>
    <property type="match status" value="1"/>
</dbReference>
<feature type="transmembrane region" description="Helical" evidence="12">
    <location>
        <begin position="75"/>
        <end position="92"/>
    </location>
</feature>
<proteinExistence type="predicted"/>
<keyword evidence="6" id="KW-0443">Lipid metabolism</keyword>
<comment type="cofactor">
    <cofactor evidence="1">
        <name>pyruvate</name>
        <dbReference type="ChEBI" id="CHEBI:15361"/>
    </cofactor>
</comment>
<keyword evidence="9" id="KW-1208">Phospholipid metabolism</keyword>
<keyword evidence="12" id="KW-1133">Transmembrane helix</keyword>
<keyword evidence="12" id="KW-0472">Membrane</keyword>
<evidence type="ECO:0000313" key="13">
    <source>
        <dbReference type="EMBL" id="NDV31353.1"/>
    </source>
</evidence>
<evidence type="ECO:0000256" key="7">
    <source>
        <dbReference type="ARBA" id="ARBA00023209"/>
    </source>
</evidence>
<evidence type="ECO:0000256" key="12">
    <source>
        <dbReference type="SAM" id="Phobius"/>
    </source>
</evidence>
<dbReference type="AlphaFoldDB" id="A0A6B2L2V5"/>
<keyword evidence="7" id="KW-0594">Phospholipid biosynthesis</keyword>
<evidence type="ECO:0000256" key="9">
    <source>
        <dbReference type="ARBA" id="ARBA00023264"/>
    </source>
</evidence>
<dbReference type="InterPro" id="IPR033177">
    <property type="entry name" value="PSD-B"/>
</dbReference>
<dbReference type="PANTHER" id="PTHR10067:SF6">
    <property type="entry name" value="PHOSPHATIDYLSERINE DECARBOXYLASE PROENZYME, MITOCHONDRIAL"/>
    <property type="match status" value="1"/>
</dbReference>
<dbReference type="UniPathway" id="UPA00558"/>
<dbReference type="NCBIfam" id="TIGR00163">
    <property type="entry name" value="PS_decarb"/>
    <property type="match status" value="1"/>
</dbReference>
<name>A0A6B2L2V5_9EUKA</name>
<dbReference type="InterPro" id="IPR003817">
    <property type="entry name" value="PS_Dcarbxylase"/>
</dbReference>
<evidence type="ECO:0000256" key="5">
    <source>
        <dbReference type="ARBA" id="ARBA00022793"/>
    </source>
</evidence>
<keyword evidence="10" id="KW-0670">Pyruvate</keyword>
<dbReference type="GO" id="GO:0005739">
    <property type="term" value="C:mitochondrion"/>
    <property type="evidence" value="ECO:0007669"/>
    <property type="project" value="TreeGrafter"/>
</dbReference>
<comment type="pathway">
    <text evidence="11">Phospholipid metabolism; phosphatidylethanolamine biosynthesis.</text>
</comment>
<evidence type="ECO:0000256" key="2">
    <source>
        <dbReference type="ARBA" id="ARBA00005189"/>
    </source>
</evidence>
<dbReference type="GO" id="GO:0004609">
    <property type="term" value="F:phosphatidylserine decarboxylase activity"/>
    <property type="evidence" value="ECO:0007669"/>
    <property type="project" value="UniProtKB-EC"/>
</dbReference>
<keyword evidence="12" id="KW-0812">Transmembrane</keyword>